<dbReference type="CDD" id="cd04187">
    <property type="entry name" value="DPM1_like_bac"/>
    <property type="match status" value="1"/>
</dbReference>
<reference evidence="10 11" key="1">
    <citation type="submission" date="2020-08" db="EMBL/GenBank/DDBJ databases">
        <title>A Genomic Blueprint of the Chicken Gut Microbiome.</title>
        <authorList>
            <person name="Gilroy R."/>
            <person name="Ravi A."/>
            <person name="Getino M."/>
            <person name="Pursley I."/>
            <person name="Horton D.L."/>
            <person name="Alikhan N.-F."/>
            <person name="Baker D."/>
            <person name="Gharbi K."/>
            <person name="Hall N."/>
            <person name="Watson M."/>
            <person name="Adriaenssens E.M."/>
            <person name="Foster-Nyarko E."/>
            <person name="Jarju S."/>
            <person name="Secka A."/>
            <person name="Antonio M."/>
            <person name="Oren A."/>
            <person name="Chaudhuri R."/>
            <person name="La Ragione R.M."/>
            <person name="Hildebrand F."/>
            <person name="Pallen M.J."/>
        </authorList>
    </citation>
    <scope>NUCLEOTIDE SEQUENCE [LARGE SCALE GENOMIC DNA]</scope>
    <source>
        <strain evidence="10 11">Sa2BVA9</strain>
    </source>
</reference>
<evidence type="ECO:0000256" key="7">
    <source>
        <dbReference type="SAM" id="MobiDB-lite"/>
    </source>
</evidence>
<dbReference type="PANTHER" id="PTHR48090">
    <property type="entry name" value="UNDECAPRENYL-PHOSPHATE 4-DEOXY-4-FORMAMIDO-L-ARABINOSE TRANSFERASE-RELATED"/>
    <property type="match status" value="1"/>
</dbReference>
<evidence type="ECO:0000256" key="8">
    <source>
        <dbReference type="SAM" id="Phobius"/>
    </source>
</evidence>
<comment type="subcellular location">
    <subcellularLocation>
        <location evidence="1">Membrane</location>
        <topology evidence="1">Multi-pass membrane protein</topology>
    </subcellularLocation>
</comment>
<proteinExistence type="predicted"/>
<dbReference type="EMBL" id="JACSQL010000004">
    <property type="protein sequence ID" value="MBD7968709.1"/>
    <property type="molecule type" value="Genomic_DNA"/>
</dbReference>
<dbReference type="Pfam" id="PF00535">
    <property type="entry name" value="Glycos_transf_2"/>
    <property type="match status" value="1"/>
</dbReference>
<dbReference type="InterPro" id="IPR001173">
    <property type="entry name" value="Glyco_trans_2-like"/>
</dbReference>
<dbReference type="PANTHER" id="PTHR48090:SF1">
    <property type="entry name" value="PROPHAGE BACTOPRENOL GLUCOSYL TRANSFERASE HOMOLOG"/>
    <property type="match status" value="1"/>
</dbReference>
<sequence>MEGQVMYSIVVPVYNEEEIIQVTYSRLSKVMEQAGRPYELIFVNDGSTDHTMDILTQAALIDSSVRVIEFSRHFGQQMAITAGMDAATGQAIIVMNADLKDPPELIHDMIKLWNQGYDVVSAKRREHGNETGMKRVSAAVYNRILKGLTNNNIPVVPNDFRLIDRKVNEAMKMFQEKNRIVRVLVSWVGFRQFGLEYDQEERDAGQTKYPLRKKMQLLVKSVTSFSDNLVKISSYAGIFISCISSVSLLVTLCLHLFTDNKVAGWAWLLLVVLLLNGIMMMILGVIGEYMVRIYDESRGRPLYIVREKIGFDEQVRSQLKEEDHTPEVENYGLSDDLPSFTDISSYQR</sequence>
<feature type="transmembrane region" description="Helical" evidence="8">
    <location>
        <begin position="264"/>
        <end position="291"/>
    </location>
</feature>
<evidence type="ECO:0000256" key="6">
    <source>
        <dbReference type="ARBA" id="ARBA00023136"/>
    </source>
</evidence>
<keyword evidence="3" id="KW-0808">Transferase</keyword>
<evidence type="ECO:0000256" key="5">
    <source>
        <dbReference type="ARBA" id="ARBA00022989"/>
    </source>
</evidence>
<keyword evidence="4 8" id="KW-0812">Transmembrane</keyword>
<keyword evidence="11" id="KW-1185">Reference proteome</keyword>
<gene>
    <name evidence="10" type="ORF">H9647_11605</name>
</gene>
<feature type="region of interest" description="Disordered" evidence="7">
    <location>
        <begin position="322"/>
        <end position="348"/>
    </location>
</feature>
<keyword evidence="5 8" id="KW-1133">Transmembrane helix</keyword>
<evidence type="ECO:0000313" key="10">
    <source>
        <dbReference type="EMBL" id="MBD7968709.1"/>
    </source>
</evidence>
<keyword evidence="2" id="KW-0328">Glycosyltransferase</keyword>
<feature type="domain" description="Glycosyltransferase 2-like" evidence="9">
    <location>
        <begin position="8"/>
        <end position="169"/>
    </location>
</feature>
<keyword evidence="6 8" id="KW-0472">Membrane</keyword>
<protein>
    <submittedName>
        <fullName evidence="10">Glycosyltransferase family 2 protein</fullName>
    </submittedName>
</protein>
<evidence type="ECO:0000313" key="11">
    <source>
        <dbReference type="Proteomes" id="UP000608071"/>
    </source>
</evidence>
<evidence type="ECO:0000256" key="2">
    <source>
        <dbReference type="ARBA" id="ARBA00022676"/>
    </source>
</evidence>
<comment type="caution">
    <text evidence="10">The sequence shown here is derived from an EMBL/GenBank/DDBJ whole genome shotgun (WGS) entry which is preliminary data.</text>
</comment>
<dbReference type="SUPFAM" id="SSF53448">
    <property type="entry name" value="Nucleotide-diphospho-sugar transferases"/>
    <property type="match status" value="1"/>
</dbReference>
<evidence type="ECO:0000256" key="3">
    <source>
        <dbReference type="ARBA" id="ARBA00022679"/>
    </source>
</evidence>
<dbReference type="InterPro" id="IPR029044">
    <property type="entry name" value="Nucleotide-diphossugar_trans"/>
</dbReference>
<dbReference type="InterPro" id="IPR050256">
    <property type="entry name" value="Glycosyltransferase_2"/>
</dbReference>
<feature type="transmembrane region" description="Helical" evidence="8">
    <location>
        <begin position="235"/>
        <end position="258"/>
    </location>
</feature>
<dbReference type="Gene3D" id="3.90.550.10">
    <property type="entry name" value="Spore Coat Polysaccharide Biosynthesis Protein SpsA, Chain A"/>
    <property type="match status" value="1"/>
</dbReference>
<dbReference type="Proteomes" id="UP000608071">
    <property type="component" value="Unassembled WGS sequence"/>
</dbReference>
<evidence type="ECO:0000259" key="9">
    <source>
        <dbReference type="Pfam" id="PF00535"/>
    </source>
</evidence>
<accession>A0ABR8SYW5</accession>
<organism evidence="10 11">
    <name type="scientific">Paenibacillus gallinarum</name>
    <dbReference type="NCBI Taxonomy" id="2762232"/>
    <lineage>
        <taxon>Bacteria</taxon>
        <taxon>Bacillati</taxon>
        <taxon>Bacillota</taxon>
        <taxon>Bacilli</taxon>
        <taxon>Bacillales</taxon>
        <taxon>Paenibacillaceae</taxon>
        <taxon>Paenibacillus</taxon>
    </lineage>
</organism>
<evidence type="ECO:0000256" key="1">
    <source>
        <dbReference type="ARBA" id="ARBA00004141"/>
    </source>
</evidence>
<dbReference type="RefSeq" id="WP_191800018.1">
    <property type="nucleotide sequence ID" value="NZ_JACSQL010000004.1"/>
</dbReference>
<name>A0ABR8SYW5_9BACL</name>
<evidence type="ECO:0000256" key="4">
    <source>
        <dbReference type="ARBA" id="ARBA00022692"/>
    </source>
</evidence>